<dbReference type="AlphaFoldDB" id="A0A2B4S028"/>
<feature type="region of interest" description="Disordered" evidence="1">
    <location>
        <begin position="23"/>
        <end position="44"/>
    </location>
</feature>
<dbReference type="EMBL" id="LSMT01000230">
    <property type="protein sequence ID" value="PFX22766.1"/>
    <property type="molecule type" value="Genomic_DNA"/>
</dbReference>
<dbReference type="OrthoDB" id="5985679at2759"/>
<organism evidence="3 4">
    <name type="scientific">Stylophora pistillata</name>
    <name type="common">Smooth cauliflower coral</name>
    <dbReference type="NCBI Taxonomy" id="50429"/>
    <lineage>
        <taxon>Eukaryota</taxon>
        <taxon>Metazoa</taxon>
        <taxon>Cnidaria</taxon>
        <taxon>Anthozoa</taxon>
        <taxon>Hexacorallia</taxon>
        <taxon>Scleractinia</taxon>
        <taxon>Astrocoeniina</taxon>
        <taxon>Pocilloporidae</taxon>
        <taxon>Stylophora</taxon>
    </lineage>
</organism>
<accession>A0A2B4S028</accession>
<sequence length="169" mass="19016">MKIIAMSQTVRVLRNLTDFEGLASQSENESDEESSSESEDETPWSQDFEDLVINNFTTTLGIKNTYACGTVCCNRKDLPPCAIRKLTQGDIATAQHGLLVFTKWHDKQEISFLSKNVSHSEPSRPVQQKKKGNVIEIQKPQVAHVYTAFMGGVDHADQLRSFYYAGWQS</sequence>
<dbReference type="PANTHER" id="PTHR46599:SF3">
    <property type="entry name" value="PIGGYBAC TRANSPOSABLE ELEMENT-DERIVED PROTEIN 4"/>
    <property type="match status" value="1"/>
</dbReference>
<feature type="compositionally biased region" description="Acidic residues" evidence="1">
    <location>
        <begin position="28"/>
        <end position="44"/>
    </location>
</feature>
<keyword evidence="4" id="KW-1185">Reference proteome</keyword>
<evidence type="ECO:0000313" key="4">
    <source>
        <dbReference type="Proteomes" id="UP000225706"/>
    </source>
</evidence>
<dbReference type="STRING" id="50429.A0A2B4S028"/>
<protein>
    <recommendedName>
        <fullName evidence="2">PiggyBac transposable element-derived protein domain-containing protein</fullName>
    </recommendedName>
</protein>
<proteinExistence type="predicted"/>
<gene>
    <name evidence="3" type="ORF">AWC38_SpisGene12707</name>
</gene>
<evidence type="ECO:0000259" key="2">
    <source>
        <dbReference type="Pfam" id="PF13843"/>
    </source>
</evidence>
<evidence type="ECO:0000313" key="3">
    <source>
        <dbReference type="EMBL" id="PFX22766.1"/>
    </source>
</evidence>
<dbReference type="Proteomes" id="UP000225706">
    <property type="component" value="Unassembled WGS sequence"/>
</dbReference>
<reference evidence="4" key="1">
    <citation type="journal article" date="2017" name="bioRxiv">
        <title>Comparative analysis of the genomes of Stylophora pistillata and Acropora digitifera provides evidence for extensive differences between species of corals.</title>
        <authorList>
            <person name="Voolstra C.R."/>
            <person name="Li Y."/>
            <person name="Liew Y.J."/>
            <person name="Baumgarten S."/>
            <person name="Zoccola D."/>
            <person name="Flot J.-F."/>
            <person name="Tambutte S."/>
            <person name="Allemand D."/>
            <person name="Aranda M."/>
        </authorList>
    </citation>
    <scope>NUCLEOTIDE SEQUENCE [LARGE SCALE GENOMIC DNA]</scope>
</reference>
<evidence type="ECO:0000256" key="1">
    <source>
        <dbReference type="SAM" id="MobiDB-lite"/>
    </source>
</evidence>
<feature type="domain" description="PiggyBac transposable element-derived protein" evidence="2">
    <location>
        <begin position="62"/>
        <end position="166"/>
    </location>
</feature>
<name>A0A2B4S028_STYPI</name>
<dbReference type="Pfam" id="PF13843">
    <property type="entry name" value="DDE_Tnp_1_7"/>
    <property type="match status" value="1"/>
</dbReference>
<dbReference type="PANTHER" id="PTHR46599">
    <property type="entry name" value="PIGGYBAC TRANSPOSABLE ELEMENT-DERIVED PROTEIN 4"/>
    <property type="match status" value="1"/>
</dbReference>
<comment type="caution">
    <text evidence="3">The sequence shown here is derived from an EMBL/GenBank/DDBJ whole genome shotgun (WGS) entry which is preliminary data.</text>
</comment>
<dbReference type="InterPro" id="IPR029526">
    <property type="entry name" value="PGBD"/>
</dbReference>